<dbReference type="Gene3D" id="1.20.1250.20">
    <property type="entry name" value="MFS general substrate transporter like domains"/>
    <property type="match status" value="2"/>
</dbReference>
<dbReference type="PROSITE" id="PS50850">
    <property type="entry name" value="MFS"/>
    <property type="match status" value="1"/>
</dbReference>
<accession>A0ABW0FGU1</accession>
<dbReference type="Proteomes" id="UP001595937">
    <property type="component" value="Unassembled WGS sequence"/>
</dbReference>
<dbReference type="InterPro" id="IPR036259">
    <property type="entry name" value="MFS_trans_sf"/>
</dbReference>
<reference evidence="10" key="1">
    <citation type="journal article" date="2019" name="Int. J. Syst. Evol. Microbiol.">
        <title>The Global Catalogue of Microorganisms (GCM) 10K type strain sequencing project: providing services to taxonomists for standard genome sequencing and annotation.</title>
        <authorList>
            <consortium name="The Broad Institute Genomics Platform"/>
            <consortium name="The Broad Institute Genome Sequencing Center for Infectious Disease"/>
            <person name="Wu L."/>
            <person name="Ma J."/>
        </authorList>
    </citation>
    <scope>NUCLEOTIDE SEQUENCE [LARGE SCALE GENOMIC DNA]</scope>
    <source>
        <strain evidence="10">CGMCC 1.16455</strain>
    </source>
</reference>
<evidence type="ECO:0000256" key="5">
    <source>
        <dbReference type="ARBA" id="ARBA00022989"/>
    </source>
</evidence>
<dbReference type="CDD" id="cd06177">
    <property type="entry name" value="MFS_NHS"/>
    <property type="match status" value="1"/>
</dbReference>
<sequence>MLDSLTRTRLSAMMCLEFFVWGAWFVTLGTYLASDLEATGSQIALAFLTQSLGAILAPFIVGLIADRFFAAQRILGVLHLFSAVMLFLAGRQEDFGPFFVFALLAMVSFMPTLALANSISFRRMESPERQFPSVRVFGTIGWIIAGLLIGWLGWETGGALSNTFVMAAIGSALLGVYAFTLPHTPPEPSDGPATVRDILGLDALALLKSRSYLVFFIASILICIPLAFYYNFTNLYLNEIGVPRAAAVQSLGQLSEAGFLLLMPLMLRKLGVKKTLLIGMLAWAARYAMFALGDSGSLLWLVVIGLLLHGVCYDFFFVAGQIYTDRFAPARVRSAAQGLISLATYGVGLLIGSLISGPIVDAFLAADGTHDWIPIWLVPAALALLVAIFFGSMFREQQTADAIGGGDGAGRADVAT</sequence>
<evidence type="ECO:0000256" key="1">
    <source>
        <dbReference type="ARBA" id="ARBA00004651"/>
    </source>
</evidence>
<dbReference type="InterPro" id="IPR004740">
    <property type="entry name" value="Nuc_H_symport"/>
</dbReference>
<dbReference type="RefSeq" id="WP_343922501.1">
    <property type="nucleotide sequence ID" value="NZ_BAAAIR010000016.1"/>
</dbReference>
<feature type="transmembrane region" description="Helical" evidence="7">
    <location>
        <begin position="12"/>
        <end position="31"/>
    </location>
</feature>
<name>A0ABW0FGU1_9MICO</name>
<dbReference type="EMBL" id="JBHSLN010000025">
    <property type="protein sequence ID" value="MFC5298254.1"/>
    <property type="molecule type" value="Genomic_DNA"/>
</dbReference>
<evidence type="ECO:0000256" key="3">
    <source>
        <dbReference type="ARBA" id="ARBA00022475"/>
    </source>
</evidence>
<feature type="domain" description="Major facilitator superfamily (MFS) profile" evidence="8">
    <location>
        <begin position="163"/>
        <end position="416"/>
    </location>
</feature>
<feature type="transmembrane region" description="Helical" evidence="7">
    <location>
        <begin position="43"/>
        <end position="64"/>
    </location>
</feature>
<evidence type="ECO:0000256" key="7">
    <source>
        <dbReference type="SAM" id="Phobius"/>
    </source>
</evidence>
<feature type="transmembrane region" description="Helical" evidence="7">
    <location>
        <begin position="71"/>
        <end position="89"/>
    </location>
</feature>
<proteinExistence type="predicted"/>
<comment type="caution">
    <text evidence="9">The sequence shown here is derived from an EMBL/GenBank/DDBJ whole genome shotgun (WGS) entry which is preliminary data.</text>
</comment>
<feature type="transmembrane region" description="Helical" evidence="7">
    <location>
        <begin position="372"/>
        <end position="390"/>
    </location>
</feature>
<dbReference type="GeneID" id="303296206"/>
<feature type="transmembrane region" description="Helical" evidence="7">
    <location>
        <begin position="160"/>
        <end position="179"/>
    </location>
</feature>
<dbReference type="PANTHER" id="PTHR23522">
    <property type="entry name" value="BLL5896 PROTEIN"/>
    <property type="match status" value="1"/>
</dbReference>
<gene>
    <name evidence="9" type="ORF">ACFPK8_12085</name>
</gene>
<evidence type="ECO:0000313" key="9">
    <source>
        <dbReference type="EMBL" id="MFC5298254.1"/>
    </source>
</evidence>
<comment type="subcellular location">
    <subcellularLocation>
        <location evidence="1">Cell membrane</location>
        <topology evidence="1">Multi-pass membrane protein</topology>
    </subcellularLocation>
</comment>
<feature type="transmembrane region" description="Helical" evidence="7">
    <location>
        <begin position="339"/>
        <end position="360"/>
    </location>
</feature>
<feature type="transmembrane region" description="Helical" evidence="7">
    <location>
        <begin position="298"/>
        <end position="318"/>
    </location>
</feature>
<feature type="transmembrane region" description="Helical" evidence="7">
    <location>
        <begin position="95"/>
        <end position="116"/>
    </location>
</feature>
<evidence type="ECO:0000256" key="6">
    <source>
        <dbReference type="ARBA" id="ARBA00023136"/>
    </source>
</evidence>
<protein>
    <submittedName>
        <fullName evidence="9">Nucleoside permease</fullName>
    </submittedName>
</protein>
<keyword evidence="3" id="KW-1003">Cell membrane</keyword>
<feature type="transmembrane region" description="Helical" evidence="7">
    <location>
        <begin position="136"/>
        <end position="154"/>
    </location>
</feature>
<dbReference type="InterPro" id="IPR020846">
    <property type="entry name" value="MFS_dom"/>
</dbReference>
<evidence type="ECO:0000256" key="4">
    <source>
        <dbReference type="ARBA" id="ARBA00022692"/>
    </source>
</evidence>
<keyword evidence="10" id="KW-1185">Reference proteome</keyword>
<keyword evidence="4 7" id="KW-0812">Transmembrane</keyword>
<keyword evidence="6 7" id="KW-0472">Membrane</keyword>
<keyword evidence="5 7" id="KW-1133">Transmembrane helix</keyword>
<keyword evidence="2" id="KW-0813">Transport</keyword>
<evidence type="ECO:0000256" key="2">
    <source>
        <dbReference type="ARBA" id="ARBA00022448"/>
    </source>
</evidence>
<organism evidence="9 10">
    <name type="scientific">Brachybacterium tyrofermentans</name>
    <dbReference type="NCBI Taxonomy" id="47848"/>
    <lineage>
        <taxon>Bacteria</taxon>
        <taxon>Bacillati</taxon>
        <taxon>Actinomycetota</taxon>
        <taxon>Actinomycetes</taxon>
        <taxon>Micrococcales</taxon>
        <taxon>Dermabacteraceae</taxon>
        <taxon>Brachybacterium</taxon>
    </lineage>
</organism>
<dbReference type="Pfam" id="PF03825">
    <property type="entry name" value="Nuc_H_symport"/>
    <property type="match status" value="1"/>
</dbReference>
<evidence type="ECO:0000259" key="8">
    <source>
        <dbReference type="PROSITE" id="PS50850"/>
    </source>
</evidence>
<evidence type="ECO:0000313" key="10">
    <source>
        <dbReference type="Proteomes" id="UP001595937"/>
    </source>
</evidence>
<feature type="transmembrane region" description="Helical" evidence="7">
    <location>
        <begin position="212"/>
        <end position="232"/>
    </location>
</feature>
<feature type="transmembrane region" description="Helical" evidence="7">
    <location>
        <begin position="275"/>
        <end position="292"/>
    </location>
</feature>
<dbReference type="SUPFAM" id="SSF103473">
    <property type="entry name" value="MFS general substrate transporter"/>
    <property type="match status" value="1"/>
</dbReference>
<dbReference type="PANTHER" id="PTHR23522:SF4">
    <property type="entry name" value="NUCLEOSIDE PERMEASE NUPG-RELATED"/>
    <property type="match status" value="1"/>
</dbReference>